<sequence>MMAFSCGSHYAVSQPRRRNHQRLDITTLAIDCLLLICDLLNLPDISSLHRTCSALAIQGGLINNDGTSPTNPTASILIHYDLVRVLDRAVSWAFIYKGDVDFARHLLRHVYKIDDIESRLPKIRLPHPIIQCDCEETHSCGFNNVRYGYVVQPTLVEHAVINGHVEVLNLLIEERRPLTRVMRCINDYQSIKVVRDLTLLHLAGSGDMIRALRQIAPGLPIDNRKKTKSEPLLIWHIERGITVDGLSAFLQAGSLPDGSYPKFSTRLPFFKRGTGPPPFQTPIEAAAYYGRIDLLRTLLEWGAGFTYETVITRQSIHFHAFIACYLFSLPSSELKRAMEVASTCVQYGLNVNQAYRSIFRRRSRDEPGVSSEYSCLLNDAFIKQANKAYELVESLVNEHGATFTRRSD</sequence>
<evidence type="ECO:0008006" key="3">
    <source>
        <dbReference type="Google" id="ProtNLM"/>
    </source>
</evidence>
<dbReference type="Gene3D" id="1.25.40.20">
    <property type="entry name" value="Ankyrin repeat-containing domain"/>
    <property type="match status" value="1"/>
</dbReference>
<protein>
    <recommendedName>
        <fullName evidence="3">Ankyrin repeat protein</fullName>
    </recommendedName>
</protein>
<keyword evidence="2" id="KW-1185">Reference proteome</keyword>
<evidence type="ECO:0000313" key="2">
    <source>
        <dbReference type="Proteomes" id="UP000434172"/>
    </source>
</evidence>
<dbReference type="Proteomes" id="UP000434172">
    <property type="component" value="Unassembled WGS sequence"/>
</dbReference>
<dbReference type="OrthoDB" id="4823280at2759"/>
<dbReference type="SUPFAM" id="SSF48403">
    <property type="entry name" value="Ankyrin repeat"/>
    <property type="match status" value="1"/>
</dbReference>
<reference evidence="1 2" key="1">
    <citation type="submission" date="2019-12" db="EMBL/GenBank/DDBJ databases">
        <title>A genome sequence resource for the geographically widespread anthracnose pathogen Colletotrichum asianum.</title>
        <authorList>
            <person name="Meng Y."/>
        </authorList>
    </citation>
    <scope>NUCLEOTIDE SEQUENCE [LARGE SCALE GENOMIC DNA]</scope>
    <source>
        <strain evidence="1 2">ICMP 18580</strain>
    </source>
</reference>
<gene>
    <name evidence="1" type="ORF">GQ607_011585</name>
</gene>
<comment type="caution">
    <text evidence="1">The sequence shown here is derived from an EMBL/GenBank/DDBJ whole genome shotgun (WGS) entry which is preliminary data.</text>
</comment>
<evidence type="ECO:0000313" key="1">
    <source>
        <dbReference type="EMBL" id="KAF0321180.1"/>
    </source>
</evidence>
<dbReference type="EMBL" id="WOWK01000074">
    <property type="protein sequence ID" value="KAF0321180.1"/>
    <property type="molecule type" value="Genomic_DNA"/>
</dbReference>
<dbReference type="AlphaFoldDB" id="A0A8H3W7C0"/>
<name>A0A8H3W7C0_9PEZI</name>
<proteinExistence type="predicted"/>
<organism evidence="1 2">
    <name type="scientific">Colletotrichum asianum</name>
    <dbReference type="NCBI Taxonomy" id="702518"/>
    <lineage>
        <taxon>Eukaryota</taxon>
        <taxon>Fungi</taxon>
        <taxon>Dikarya</taxon>
        <taxon>Ascomycota</taxon>
        <taxon>Pezizomycotina</taxon>
        <taxon>Sordariomycetes</taxon>
        <taxon>Hypocreomycetidae</taxon>
        <taxon>Glomerellales</taxon>
        <taxon>Glomerellaceae</taxon>
        <taxon>Colletotrichum</taxon>
        <taxon>Colletotrichum gloeosporioides species complex</taxon>
    </lineage>
</organism>
<dbReference type="InterPro" id="IPR036770">
    <property type="entry name" value="Ankyrin_rpt-contain_sf"/>
</dbReference>
<accession>A0A8H3W7C0</accession>